<evidence type="ECO:0000259" key="11">
    <source>
        <dbReference type="Pfam" id="PF13180"/>
    </source>
</evidence>
<dbReference type="Gene3D" id="2.30.30.830">
    <property type="match status" value="1"/>
</dbReference>
<evidence type="ECO:0000256" key="4">
    <source>
        <dbReference type="ARBA" id="ARBA00022519"/>
    </source>
</evidence>
<keyword evidence="2" id="KW-0813">Transport</keyword>
<evidence type="ECO:0000256" key="7">
    <source>
        <dbReference type="ARBA" id="ARBA00022989"/>
    </source>
</evidence>
<evidence type="ECO:0000259" key="10">
    <source>
        <dbReference type="Pfam" id="PF11356"/>
    </source>
</evidence>
<keyword evidence="5 9" id="KW-0812">Transmembrane</keyword>
<evidence type="ECO:0000256" key="6">
    <source>
        <dbReference type="ARBA" id="ARBA00022927"/>
    </source>
</evidence>
<keyword evidence="7 9" id="KW-1133">Transmembrane helix</keyword>
<dbReference type="RefSeq" id="WP_107395870.1">
    <property type="nucleotide sequence ID" value="NZ_PHHF01000076.1"/>
</dbReference>
<evidence type="ECO:0000256" key="9">
    <source>
        <dbReference type="SAM" id="Phobius"/>
    </source>
</evidence>
<comment type="subcellular location">
    <subcellularLocation>
        <location evidence="1">Cell inner membrane</location>
    </subcellularLocation>
</comment>
<evidence type="ECO:0000313" key="13">
    <source>
        <dbReference type="Proteomes" id="UP000241206"/>
    </source>
</evidence>
<evidence type="ECO:0000256" key="8">
    <source>
        <dbReference type="ARBA" id="ARBA00023136"/>
    </source>
</evidence>
<keyword evidence="13" id="KW-1185">Reference proteome</keyword>
<accession>A0A2T4HN26</accession>
<sequence length="281" mass="28934">MQLSFDRRAQRLLRRLPRYSAYNIAEILLLALLAVQGARLLYAVVTPVGPVGGWRAADRAVGAPVSILGAFDPFFRLADTQGPVAVTALDIKLFGTRADQASGRGSAIIGLPDGSQASFAVGEEILPGVTLKAVGFDNITVQRGGTDEMVYLDQSTPAEAVAQAGAEGAAGIPSPVVAAGDNYDAKGPTPAPLPLMDETAATPRLRNGAVDGVVLQPKGGGNAFRAAGFQPGDVLMSVDGQPVSDAGGATRLQSRLQQGGDIPVEVERGGRIVSLRVKAGQ</sequence>
<keyword evidence="4" id="KW-0997">Cell inner membrane</keyword>
<gene>
    <name evidence="12" type="ORF">CV103_19675</name>
</gene>
<dbReference type="Gene3D" id="2.30.42.10">
    <property type="match status" value="1"/>
</dbReference>
<proteinExistence type="predicted"/>
<protein>
    <submittedName>
        <fullName evidence="12">Type II secretory pathway component PulC</fullName>
    </submittedName>
</protein>
<feature type="domain" description="PDZ" evidence="11">
    <location>
        <begin position="221"/>
        <end position="278"/>
    </location>
</feature>
<keyword evidence="6" id="KW-0653">Protein transport</keyword>
<evidence type="ECO:0000256" key="5">
    <source>
        <dbReference type="ARBA" id="ARBA00022692"/>
    </source>
</evidence>
<evidence type="ECO:0000256" key="3">
    <source>
        <dbReference type="ARBA" id="ARBA00022475"/>
    </source>
</evidence>
<dbReference type="SUPFAM" id="SSF50156">
    <property type="entry name" value="PDZ domain-like"/>
    <property type="match status" value="1"/>
</dbReference>
<evidence type="ECO:0000256" key="2">
    <source>
        <dbReference type="ARBA" id="ARBA00022448"/>
    </source>
</evidence>
<evidence type="ECO:0000256" key="1">
    <source>
        <dbReference type="ARBA" id="ARBA00004533"/>
    </source>
</evidence>
<dbReference type="GO" id="GO:0005886">
    <property type="term" value="C:plasma membrane"/>
    <property type="evidence" value="ECO:0007669"/>
    <property type="project" value="UniProtKB-SubCell"/>
</dbReference>
<feature type="transmembrane region" description="Helical" evidence="9">
    <location>
        <begin position="21"/>
        <end position="42"/>
    </location>
</feature>
<comment type="caution">
    <text evidence="12">The sequence shown here is derived from an EMBL/GenBank/DDBJ whole genome shotgun (WGS) entry which is preliminary data.</text>
</comment>
<dbReference type="InterPro" id="IPR036034">
    <property type="entry name" value="PDZ_sf"/>
</dbReference>
<reference evidence="12 13" key="1">
    <citation type="submission" date="2017-11" db="EMBL/GenBank/DDBJ databases">
        <title>Sphingomonas oleivorans sp. nov., isolated from oil-contaminated soil.</title>
        <authorList>
            <person name="Wang L."/>
            <person name="Chen L."/>
        </authorList>
    </citation>
    <scope>NUCLEOTIDE SEQUENCE [LARGE SCALE GENOMIC DNA]</scope>
    <source>
        <strain evidence="12 13">K101</strain>
    </source>
</reference>
<dbReference type="AlphaFoldDB" id="A0A2T4HN26"/>
<dbReference type="InterPro" id="IPR024961">
    <property type="entry name" value="T2SS_GspC_N"/>
</dbReference>
<keyword evidence="3" id="KW-1003">Cell membrane</keyword>
<dbReference type="EMBL" id="PHHF01000076">
    <property type="protein sequence ID" value="PTD17204.1"/>
    <property type="molecule type" value="Genomic_DNA"/>
</dbReference>
<evidence type="ECO:0000313" key="12">
    <source>
        <dbReference type="EMBL" id="PTD17204.1"/>
    </source>
</evidence>
<dbReference type="GO" id="GO:0015031">
    <property type="term" value="P:protein transport"/>
    <property type="evidence" value="ECO:0007669"/>
    <property type="project" value="UniProtKB-KW"/>
</dbReference>
<keyword evidence="8 9" id="KW-0472">Membrane</keyword>
<organism evidence="12 13">
    <name type="scientific">Edaphosphingomonas fennica</name>
    <dbReference type="NCBI Taxonomy" id="114404"/>
    <lineage>
        <taxon>Bacteria</taxon>
        <taxon>Pseudomonadati</taxon>
        <taxon>Pseudomonadota</taxon>
        <taxon>Alphaproteobacteria</taxon>
        <taxon>Sphingomonadales</taxon>
        <taxon>Rhizorhabdaceae</taxon>
        <taxon>Edaphosphingomonas</taxon>
    </lineage>
</organism>
<dbReference type="Pfam" id="PF11356">
    <property type="entry name" value="T2SSC"/>
    <property type="match status" value="1"/>
</dbReference>
<dbReference type="Pfam" id="PF13180">
    <property type="entry name" value="PDZ_2"/>
    <property type="match status" value="1"/>
</dbReference>
<dbReference type="InterPro" id="IPR001478">
    <property type="entry name" value="PDZ"/>
</dbReference>
<feature type="domain" description="Type II secretion system protein GspC N-terminal" evidence="10">
    <location>
        <begin position="28"/>
        <end position="151"/>
    </location>
</feature>
<dbReference type="Proteomes" id="UP000241206">
    <property type="component" value="Unassembled WGS sequence"/>
</dbReference>
<name>A0A2T4HN26_9SPHN</name>